<dbReference type="AlphaFoldDB" id="A0A9D2RXW5"/>
<dbReference type="Pfam" id="PF00111">
    <property type="entry name" value="Fer2"/>
    <property type="match status" value="1"/>
</dbReference>
<dbReference type="SUPFAM" id="SSF54292">
    <property type="entry name" value="2Fe-2S ferredoxin-like"/>
    <property type="match status" value="1"/>
</dbReference>
<dbReference type="InterPro" id="IPR036010">
    <property type="entry name" value="2Fe-2S_ferredoxin-like_sf"/>
</dbReference>
<dbReference type="InterPro" id="IPR027980">
    <property type="entry name" value="RACo_C"/>
</dbReference>
<name>A0A9D2RXW5_9FIRM</name>
<dbReference type="InterPro" id="IPR001041">
    <property type="entry name" value="2Fe-2S_ferredoxin-type"/>
</dbReference>
<dbReference type="GO" id="GO:0051536">
    <property type="term" value="F:iron-sulfur cluster binding"/>
    <property type="evidence" value="ECO:0007669"/>
    <property type="project" value="InterPro"/>
</dbReference>
<dbReference type="InterPro" id="IPR042259">
    <property type="entry name" value="Raco-like_middle_sf"/>
</dbReference>
<dbReference type="Gene3D" id="3.30.420.480">
    <property type="entry name" value="Domain of unknown function (DUF4445)"/>
    <property type="match status" value="1"/>
</dbReference>
<evidence type="ECO:0000313" key="3">
    <source>
        <dbReference type="Proteomes" id="UP000823842"/>
    </source>
</evidence>
<protein>
    <submittedName>
        <fullName evidence="2">DUF4445 domain-containing protein</fullName>
    </submittedName>
</protein>
<dbReference type="InterPro" id="IPR052911">
    <property type="entry name" value="Corrinoid_activation_enz"/>
</dbReference>
<dbReference type="PANTHER" id="PTHR42895">
    <property type="entry name" value="IRON-SULFUR CLUSTER-BINDING PROTEIN-RELATED"/>
    <property type="match status" value="1"/>
</dbReference>
<evidence type="ECO:0000313" key="2">
    <source>
        <dbReference type="EMBL" id="HJB30151.1"/>
    </source>
</evidence>
<comment type="caution">
    <text evidence="2">The sequence shown here is derived from an EMBL/GenBank/DDBJ whole genome shotgun (WGS) entry which is preliminary data.</text>
</comment>
<dbReference type="CDD" id="cd00207">
    <property type="entry name" value="fer2"/>
    <property type="match status" value="1"/>
</dbReference>
<dbReference type="InterPro" id="IPR041414">
    <property type="entry name" value="Raco-like_middle"/>
</dbReference>
<accession>A0A9D2RXW5</accession>
<feature type="domain" description="2Fe-2S ferredoxin-type" evidence="1">
    <location>
        <begin position="2"/>
        <end position="73"/>
    </location>
</feature>
<gene>
    <name evidence="2" type="ORF">IAA06_15370</name>
</gene>
<reference evidence="2" key="1">
    <citation type="journal article" date="2021" name="PeerJ">
        <title>Extensive microbial diversity within the chicken gut microbiome revealed by metagenomics and culture.</title>
        <authorList>
            <person name="Gilroy R."/>
            <person name="Ravi A."/>
            <person name="Getino M."/>
            <person name="Pursley I."/>
            <person name="Horton D.L."/>
            <person name="Alikhan N.F."/>
            <person name="Baker D."/>
            <person name="Gharbi K."/>
            <person name="Hall N."/>
            <person name="Watson M."/>
            <person name="Adriaenssens E.M."/>
            <person name="Foster-Nyarko E."/>
            <person name="Jarju S."/>
            <person name="Secka A."/>
            <person name="Antonio M."/>
            <person name="Oren A."/>
            <person name="Chaudhuri R.R."/>
            <person name="La Ragione R."/>
            <person name="Hildebrand F."/>
            <person name="Pallen M.J."/>
        </authorList>
    </citation>
    <scope>NUCLEOTIDE SEQUENCE</scope>
    <source>
        <strain evidence="2">ChiSjej1B19-5720</strain>
    </source>
</reference>
<sequence length="495" mass="53648">MPIVKFLPLGKEIEVQKGSTVLQAEQAAGIRQDAPCGGQGKCGKCKVWIKGKEALACRTQVWEDVTVTVKGELQEGEILSLGIDSQFVLHPVKEGNCHIGVDIGTTTVVVYLLDGTKGEILDTESMLNPQFPYGADVISRIQAALGGKLLELSRLIREGVWHLIQKLCHKHRISLQDIGTVAVVANPAMQQLFFQEPVENLAKPPFSPVFTKAQILPLSDYFPVKGEGRLLLVPDIAGYVGADTMGCILVAGMYLNPEITLMIDIGTNGEMVLGNSEQMVACSTAAGPALEGGRISCGMRGCPGAIDHVWTDENGKVSFSVIGDEEEKGICGSGLIDAAAVMLKLGILNKRGRIQKDYQGEGKDRFYRLTERISLTQEDIRELQMAKGAIAAGITLMMKERKVKMEDIHQVILCGAFGNYMDPKSACAIGLLPGELLGKIKTGGNAAGMGSRIMALDQGKFFLTQELLKKIKPIELASFSEFQRIYAENMMFSDK</sequence>
<dbReference type="InterPro" id="IPR012675">
    <property type="entry name" value="Beta-grasp_dom_sf"/>
</dbReference>
<proteinExistence type="predicted"/>
<dbReference type="InterPro" id="IPR043129">
    <property type="entry name" value="ATPase_NBD"/>
</dbReference>
<dbReference type="Pfam" id="PF17651">
    <property type="entry name" value="Raco_middle"/>
    <property type="match status" value="1"/>
</dbReference>
<dbReference type="PROSITE" id="PS51085">
    <property type="entry name" value="2FE2S_FER_2"/>
    <property type="match status" value="1"/>
</dbReference>
<dbReference type="Proteomes" id="UP000823842">
    <property type="component" value="Unassembled WGS sequence"/>
</dbReference>
<organism evidence="2 3">
    <name type="scientific">Candidatus Blautia faecavium</name>
    <dbReference type="NCBI Taxonomy" id="2838487"/>
    <lineage>
        <taxon>Bacteria</taxon>
        <taxon>Bacillati</taxon>
        <taxon>Bacillota</taxon>
        <taxon>Clostridia</taxon>
        <taxon>Lachnospirales</taxon>
        <taxon>Lachnospiraceae</taxon>
        <taxon>Blautia</taxon>
    </lineage>
</organism>
<dbReference type="PANTHER" id="PTHR42895:SF1">
    <property type="entry name" value="IRON-SULFUR CLUSTER PROTEIN"/>
    <property type="match status" value="1"/>
</dbReference>
<dbReference type="Pfam" id="PF14574">
    <property type="entry name" value="RACo_C_ter"/>
    <property type="match status" value="1"/>
</dbReference>
<dbReference type="SUPFAM" id="SSF53067">
    <property type="entry name" value="Actin-like ATPase domain"/>
    <property type="match status" value="1"/>
</dbReference>
<reference evidence="2" key="2">
    <citation type="submission" date="2021-04" db="EMBL/GenBank/DDBJ databases">
        <authorList>
            <person name="Gilroy R."/>
        </authorList>
    </citation>
    <scope>NUCLEOTIDE SEQUENCE</scope>
    <source>
        <strain evidence="2">ChiSjej1B19-5720</strain>
    </source>
</reference>
<dbReference type="EMBL" id="DWYZ01000294">
    <property type="protein sequence ID" value="HJB30151.1"/>
    <property type="molecule type" value="Genomic_DNA"/>
</dbReference>
<dbReference type="Gene3D" id="3.10.20.30">
    <property type="match status" value="1"/>
</dbReference>
<evidence type="ECO:0000259" key="1">
    <source>
        <dbReference type="PROSITE" id="PS51085"/>
    </source>
</evidence>